<dbReference type="PANTHER" id="PTHR40606">
    <property type="match status" value="1"/>
</dbReference>
<dbReference type="Gene3D" id="2.30.29.80">
    <property type="match status" value="1"/>
</dbReference>
<dbReference type="RefSeq" id="WP_311534451.1">
    <property type="nucleotide sequence ID" value="NZ_JAVRHQ010000008.1"/>
</dbReference>
<sequence>MGKFEIKTDKSGQYRFNLKARNGQIILSSEAYKTMQACKNGIESIRKNSQTDDRFEKKQVPTGHRFNLKATNGQVIGTSEVYTTVSGMNNGIFSVIRNAPDAEILVLS</sequence>
<feature type="domain" description="DUF1508" evidence="1">
    <location>
        <begin position="9"/>
        <end position="56"/>
    </location>
</feature>
<dbReference type="Proteomes" id="UP001262889">
    <property type="component" value="Unassembled WGS sequence"/>
</dbReference>
<accession>A0ABU3C9R9</accession>
<evidence type="ECO:0000313" key="3">
    <source>
        <dbReference type="Proteomes" id="UP001262889"/>
    </source>
</evidence>
<dbReference type="InterPro" id="IPR010879">
    <property type="entry name" value="DUF1508"/>
</dbReference>
<gene>
    <name evidence="2" type="ORF">RM553_08255</name>
</gene>
<dbReference type="EMBL" id="JAVRHQ010000008">
    <property type="protein sequence ID" value="MDT0642820.1"/>
    <property type="molecule type" value="Genomic_DNA"/>
</dbReference>
<keyword evidence="3" id="KW-1185">Reference proteome</keyword>
<protein>
    <submittedName>
        <fullName evidence="2">YegP family protein</fullName>
    </submittedName>
</protein>
<organism evidence="2 3">
    <name type="scientific">Autumnicola tepida</name>
    <dbReference type="NCBI Taxonomy" id="3075595"/>
    <lineage>
        <taxon>Bacteria</taxon>
        <taxon>Pseudomonadati</taxon>
        <taxon>Bacteroidota</taxon>
        <taxon>Flavobacteriia</taxon>
        <taxon>Flavobacteriales</taxon>
        <taxon>Flavobacteriaceae</taxon>
        <taxon>Autumnicola</taxon>
    </lineage>
</organism>
<dbReference type="PANTHER" id="PTHR40606:SF1">
    <property type="entry name" value="UPF0339 PROTEIN YEGP"/>
    <property type="match status" value="1"/>
</dbReference>
<dbReference type="InterPro" id="IPR036913">
    <property type="entry name" value="YegP-like_sf"/>
</dbReference>
<proteinExistence type="predicted"/>
<dbReference type="SUPFAM" id="SSF160113">
    <property type="entry name" value="YegP-like"/>
    <property type="match status" value="2"/>
</dbReference>
<evidence type="ECO:0000313" key="2">
    <source>
        <dbReference type="EMBL" id="MDT0642820.1"/>
    </source>
</evidence>
<evidence type="ECO:0000259" key="1">
    <source>
        <dbReference type="Pfam" id="PF07411"/>
    </source>
</evidence>
<dbReference type="Pfam" id="PF07411">
    <property type="entry name" value="DUF1508"/>
    <property type="match status" value="2"/>
</dbReference>
<dbReference type="InterPro" id="IPR051141">
    <property type="entry name" value="UPF0339_domain"/>
</dbReference>
<reference evidence="2 3" key="1">
    <citation type="submission" date="2023-09" db="EMBL/GenBank/DDBJ databases">
        <authorList>
            <person name="Rey-Velasco X."/>
        </authorList>
    </citation>
    <scope>NUCLEOTIDE SEQUENCE [LARGE SCALE GENOMIC DNA]</scope>
    <source>
        <strain evidence="2 3">F363</strain>
    </source>
</reference>
<feature type="domain" description="DUF1508" evidence="1">
    <location>
        <begin position="64"/>
        <end position="104"/>
    </location>
</feature>
<comment type="caution">
    <text evidence="2">The sequence shown here is derived from an EMBL/GenBank/DDBJ whole genome shotgun (WGS) entry which is preliminary data.</text>
</comment>
<name>A0ABU3C9R9_9FLAO</name>